<proteinExistence type="predicted"/>
<accession>A0ABY6A5G6</accession>
<dbReference type="EMBL" id="CP054475">
    <property type="protein sequence ID" value="UXD85938.1"/>
    <property type="molecule type" value="Genomic_DNA"/>
</dbReference>
<reference evidence="3" key="1">
    <citation type="submission" date="2020-06" db="EMBL/GenBank/DDBJ databases">
        <title>Thalassolituus marinus alknpb1M-1, a hydrocarbon-degrading bacterium isolated from the deep-sea overlying water using an in-situ strategy from the South China Sea basin.</title>
        <authorList>
            <person name="Dong C."/>
            <person name="Chen Y."/>
            <person name="Shao Z."/>
        </authorList>
    </citation>
    <scope>NUCLEOTIDE SEQUENCE [LARGE SCALE GENOMIC DNA]</scope>
    <source>
        <strain evidence="3">alknpb1M-1</strain>
    </source>
</reference>
<evidence type="ECO:0000256" key="1">
    <source>
        <dbReference type="SAM" id="SignalP"/>
    </source>
</evidence>
<name>A0ABY6A5G6_9GAMM</name>
<gene>
    <name evidence="2" type="ORF">HUF19_00055</name>
</gene>
<dbReference type="Proteomes" id="UP001065322">
    <property type="component" value="Chromosome"/>
</dbReference>
<keyword evidence="1" id="KW-0732">Signal</keyword>
<evidence type="ECO:0000313" key="2">
    <source>
        <dbReference type="EMBL" id="UXD85938.1"/>
    </source>
</evidence>
<feature type="chain" id="PRO_5046329542" evidence="1">
    <location>
        <begin position="23"/>
        <end position="359"/>
    </location>
</feature>
<keyword evidence="3" id="KW-1185">Reference proteome</keyword>
<organism evidence="2 3">
    <name type="scientific">Thalassolituus hydrocarboniclasticus</name>
    <dbReference type="NCBI Taxonomy" id="2742796"/>
    <lineage>
        <taxon>Bacteria</taxon>
        <taxon>Pseudomonadati</taxon>
        <taxon>Pseudomonadota</taxon>
        <taxon>Gammaproteobacteria</taxon>
        <taxon>Oceanospirillales</taxon>
        <taxon>Oceanospirillaceae</taxon>
        <taxon>Thalassolituus</taxon>
    </lineage>
</organism>
<sequence length="359" mass="38440">MPSYPFKPLVLACAITALTACGGAENNSQQTSDSINPAPENPQLATKDVSFRLDVSKALNVGVSATRAEVRVFNDLLERSSSADIADQAASISFTALPLGSYSIEVKVFDEDNLIATGTGSAQVNANDTTAVSLVVNPVTGNLDVAICMPDLATEYLHNSGSGTHSENPDQHYFSDNDQPAFQSFLASFNGLDGNLSYSYRIGDVSLDEEGRSQLPQALYTDHGASLTISNDTGKVLNLSGCNTQVDVEVFNNEVALVFTMPEPYIDQRMVGSGLTLVSMKFDGLAMVIRYSGNGAEAIPAGAQRLADIDFSKFTQRRLYLGAPVSSPDMTGFELLQAQIMVNSVFNQLDLGLYWSIVE</sequence>
<dbReference type="RefSeq" id="WP_260997937.1">
    <property type="nucleotide sequence ID" value="NZ_CP054475.1"/>
</dbReference>
<protein>
    <submittedName>
        <fullName evidence="2">Uncharacterized protein</fullName>
    </submittedName>
</protein>
<dbReference type="PROSITE" id="PS51257">
    <property type="entry name" value="PROKAR_LIPOPROTEIN"/>
    <property type="match status" value="1"/>
</dbReference>
<evidence type="ECO:0000313" key="3">
    <source>
        <dbReference type="Proteomes" id="UP001065322"/>
    </source>
</evidence>
<feature type="signal peptide" evidence="1">
    <location>
        <begin position="1"/>
        <end position="22"/>
    </location>
</feature>